<reference evidence="2 3" key="1">
    <citation type="submission" date="2017-08" db="EMBL/GenBank/DDBJ databases">
        <title>Resequencing and Reannotation of the genome of Pyrococcus furiosus type strain DSM3638.</title>
        <authorList>
            <person name="Reichelt R.M."/>
            <person name="Bunk B."/>
        </authorList>
    </citation>
    <scope>NUCLEOTIDE SEQUENCE [LARGE SCALE GENOMIC DNA]</scope>
    <source>
        <strain evidence="2 3">DSM 3638</strain>
    </source>
</reference>
<feature type="transmembrane region" description="Helical" evidence="1">
    <location>
        <begin position="39"/>
        <end position="62"/>
    </location>
</feature>
<dbReference type="EMBL" id="CP023154">
    <property type="protein sequence ID" value="QEK79096.1"/>
    <property type="molecule type" value="Genomic_DNA"/>
</dbReference>
<accession>A0A5C0XPE1</accession>
<keyword evidence="1" id="KW-1133">Transmembrane helix</keyword>
<evidence type="ECO:0000313" key="2">
    <source>
        <dbReference type="EMBL" id="QEK79096.1"/>
    </source>
</evidence>
<sequence>MEQRIWDLFGISADGNISRGNSGCVHTRNNKKEGDVLKVLTYVMLASVILFTTTYLILYLTYAKPVEIDVPFYGAPRGYTTITYEEVILPLTGKYKIENCYVQDSRSIYSNEGYLSERGVRIIVGNYTEDVYVRLIPQKMIPSEIIFLLMVGGVLGYVGDRMFKFK</sequence>
<keyword evidence="1" id="KW-0472">Membrane</keyword>
<name>A0A5C0XPE1_PYRFU</name>
<dbReference type="Proteomes" id="UP000324354">
    <property type="component" value="Chromosome"/>
</dbReference>
<gene>
    <name evidence="2" type="ORF">PFDSM3638_07345</name>
</gene>
<evidence type="ECO:0000256" key="1">
    <source>
        <dbReference type="SAM" id="Phobius"/>
    </source>
</evidence>
<feature type="transmembrane region" description="Helical" evidence="1">
    <location>
        <begin position="140"/>
        <end position="158"/>
    </location>
</feature>
<organism evidence="2 3">
    <name type="scientific">Pyrococcus furiosus (strain ATCC 43587 / DSM 3638 / JCM 8422 / Vc1)</name>
    <dbReference type="NCBI Taxonomy" id="186497"/>
    <lineage>
        <taxon>Archaea</taxon>
        <taxon>Methanobacteriati</taxon>
        <taxon>Methanobacteriota</taxon>
        <taxon>Thermococci</taxon>
        <taxon>Thermococcales</taxon>
        <taxon>Thermococcaceae</taxon>
        <taxon>Pyrococcus</taxon>
    </lineage>
</organism>
<keyword evidence="1" id="KW-0812">Transmembrane</keyword>
<protein>
    <submittedName>
        <fullName evidence="2">Uncharacterized protein</fullName>
    </submittedName>
</protein>
<evidence type="ECO:0000313" key="3">
    <source>
        <dbReference type="Proteomes" id="UP000324354"/>
    </source>
</evidence>
<dbReference type="AlphaFoldDB" id="A0A5C0XPE1"/>
<proteinExistence type="predicted"/>